<evidence type="ECO:0000259" key="1">
    <source>
        <dbReference type="Pfam" id="PF08044"/>
    </source>
</evidence>
<evidence type="ECO:0000313" key="2">
    <source>
        <dbReference type="EMBL" id="NMH79747.1"/>
    </source>
</evidence>
<comment type="caution">
    <text evidence="2">The sequence shown here is derived from an EMBL/GenBank/DDBJ whole genome shotgun (WGS) entry which is preliminary data.</text>
</comment>
<protein>
    <submittedName>
        <fullName evidence="2">DUF1707 domain-containing protein</fullName>
    </submittedName>
</protein>
<sequence length="201" mass="21424">MSTTPPDPPGIRISDADRERAAAQLHQALADGRITVSELEERLSVIYAARYEADLLPPLADLPGAHQAALAGAVPPPHAPDAPPLVLRTGASTIKRRGAWDVPPRLRLQSAMGSVVLDFCDTPLRHPVIDVEVDLGAGSARLLVPDESTADVDAVVATMGTVKSSVPSIRRPGVPHFVVHGRAGMGSVTVRRRYRFAGHYF</sequence>
<accession>A0ABX1RID6</accession>
<dbReference type="RefSeq" id="WP_169397812.1">
    <property type="nucleotide sequence ID" value="NZ_BAAAJH010000001.1"/>
</dbReference>
<dbReference type="Pfam" id="PF08044">
    <property type="entry name" value="DUF1707"/>
    <property type="match status" value="1"/>
</dbReference>
<dbReference type="PANTHER" id="PTHR40763">
    <property type="entry name" value="MEMBRANE PROTEIN-RELATED"/>
    <property type="match status" value="1"/>
</dbReference>
<dbReference type="EMBL" id="JAAXKY010000077">
    <property type="protein sequence ID" value="NMH79747.1"/>
    <property type="molecule type" value="Genomic_DNA"/>
</dbReference>
<dbReference type="InterPro" id="IPR012551">
    <property type="entry name" value="DUF1707_SHOCT-like"/>
</dbReference>
<feature type="domain" description="DUF1707" evidence="1">
    <location>
        <begin position="11"/>
        <end position="63"/>
    </location>
</feature>
<keyword evidence="3" id="KW-1185">Reference proteome</keyword>
<name>A0ABX1RID6_9PSEU</name>
<evidence type="ECO:0000313" key="3">
    <source>
        <dbReference type="Proteomes" id="UP001296706"/>
    </source>
</evidence>
<dbReference type="PANTHER" id="PTHR40763:SF5">
    <property type="entry name" value="MEMBRANE PROTEIN"/>
    <property type="match status" value="1"/>
</dbReference>
<organism evidence="2 3">
    <name type="scientific">Pseudonocardia xinjiangensis</name>
    <dbReference type="NCBI Taxonomy" id="75289"/>
    <lineage>
        <taxon>Bacteria</taxon>
        <taxon>Bacillati</taxon>
        <taxon>Actinomycetota</taxon>
        <taxon>Actinomycetes</taxon>
        <taxon>Pseudonocardiales</taxon>
        <taxon>Pseudonocardiaceae</taxon>
        <taxon>Pseudonocardia</taxon>
    </lineage>
</organism>
<gene>
    <name evidence="2" type="ORF">HF577_21970</name>
</gene>
<proteinExistence type="predicted"/>
<dbReference type="Proteomes" id="UP001296706">
    <property type="component" value="Unassembled WGS sequence"/>
</dbReference>
<reference evidence="2 3" key="1">
    <citation type="submission" date="2020-04" db="EMBL/GenBank/DDBJ databases">
        <authorList>
            <person name="Klaysubun C."/>
            <person name="Duangmal K."/>
            <person name="Lipun K."/>
        </authorList>
    </citation>
    <scope>NUCLEOTIDE SEQUENCE [LARGE SCALE GENOMIC DNA]</scope>
    <source>
        <strain evidence="2 3">JCM 11839</strain>
    </source>
</reference>